<accession>A7F4T7</accession>
<feature type="transmembrane region" description="Helical" evidence="1">
    <location>
        <begin position="415"/>
        <end position="435"/>
    </location>
</feature>
<dbReference type="HOGENOM" id="CLU_038717_2_0_1"/>
<keyword evidence="1" id="KW-0472">Membrane</keyword>
<dbReference type="KEGG" id="ssl:SS1G_12612"/>
<organism evidence="2 3">
    <name type="scientific">Sclerotinia sclerotiorum (strain ATCC 18683 / 1980 / Ss-1)</name>
    <name type="common">White mold</name>
    <name type="synonym">Whetzelinia sclerotiorum</name>
    <dbReference type="NCBI Taxonomy" id="665079"/>
    <lineage>
        <taxon>Eukaryota</taxon>
        <taxon>Fungi</taxon>
        <taxon>Dikarya</taxon>
        <taxon>Ascomycota</taxon>
        <taxon>Pezizomycotina</taxon>
        <taxon>Leotiomycetes</taxon>
        <taxon>Helotiales</taxon>
        <taxon>Sclerotiniaceae</taxon>
        <taxon>Sclerotinia</taxon>
    </lineage>
</organism>
<sequence length="510" mass="56771">MSLTVITFLEPLQKDNLTSAPHHSPYKTSQIIPSLEYLKLIKYVNMDSSDSEKENNNDEKSVVSSLASVSYPSSPRSPTYLTGHIPTKWYHFQLRTTTLLALPALSLVGVFGAYIVGGHNGTFEHITNLVRQENPPAVFPDTKYLLLKDYTGIKALDRQLTVLVTFFATVVDRRNVAVWLHAIYGLGQLGAAWTLLVMESLRSGNKRRAVSFIGTVGFIFQNITYAITVPIYLFIHLLTSPVAKPFPGTYANSVLLISPLDLKILPLSIILTYIVPSFLMGLDAPSIVSGATHQQLIAFWQPFPIWTIIIQWILRSTFQFIGSKVFSKDSKQPLTPLGASYLSNVKHVYRFILMFCVLTHLPILLIALIPASAISDILPKLAPYASLNFFDIYVPYFPFPLSQQVSNLASGAHTFLQWDLATGSTALLLWAILLYRNATAEKSIVDPNTSLPPYQIREMLAGEGNKVGALRRKLLVKIGVWMLIAGPIGATTVLLWERDEIVRQKIKQGI</sequence>
<dbReference type="eggNOG" id="ENOG502S2W2">
    <property type="taxonomic scope" value="Eukaryota"/>
</dbReference>
<feature type="transmembrane region" description="Helical" evidence="1">
    <location>
        <begin position="264"/>
        <end position="284"/>
    </location>
</feature>
<evidence type="ECO:0000313" key="3">
    <source>
        <dbReference type="Proteomes" id="UP000001312"/>
    </source>
</evidence>
<evidence type="ECO:0000313" key="2">
    <source>
        <dbReference type="EMBL" id="EDN97758.1"/>
    </source>
</evidence>
<dbReference type="Proteomes" id="UP000001312">
    <property type="component" value="Unassembled WGS sequence"/>
</dbReference>
<feature type="transmembrane region" description="Helical" evidence="1">
    <location>
        <begin position="474"/>
        <end position="496"/>
    </location>
</feature>
<dbReference type="GeneID" id="5482511"/>
<keyword evidence="1" id="KW-1133">Transmembrane helix</keyword>
<dbReference type="RefSeq" id="XP_001586625.1">
    <property type="nucleotide sequence ID" value="XM_001586575.1"/>
</dbReference>
<dbReference type="EMBL" id="CH476641">
    <property type="protein sequence ID" value="EDN97758.1"/>
    <property type="molecule type" value="Genomic_DNA"/>
</dbReference>
<keyword evidence="1" id="KW-0812">Transmembrane</keyword>
<name>A7F4T7_SCLS1</name>
<keyword evidence="3" id="KW-1185">Reference proteome</keyword>
<feature type="transmembrane region" description="Helical" evidence="1">
    <location>
        <begin position="348"/>
        <end position="369"/>
    </location>
</feature>
<feature type="transmembrane region" description="Helical" evidence="1">
    <location>
        <begin position="98"/>
        <end position="117"/>
    </location>
</feature>
<dbReference type="InParanoid" id="A7F4T7"/>
<proteinExistence type="predicted"/>
<feature type="transmembrane region" description="Helical" evidence="1">
    <location>
        <begin position="209"/>
        <end position="235"/>
    </location>
</feature>
<dbReference type="OMA" id="VFLRWDY"/>
<feature type="transmembrane region" description="Helical" evidence="1">
    <location>
        <begin position="176"/>
        <end position="197"/>
    </location>
</feature>
<feature type="transmembrane region" description="Helical" evidence="1">
    <location>
        <begin position="296"/>
        <end position="314"/>
    </location>
</feature>
<protein>
    <submittedName>
        <fullName evidence="2">Uncharacterized protein</fullName>
    </submittedName>
</protein>
<evidence type="ECO:0000256" key="1">
    <source>
        <dbReference type="SAM" id="Phobius"/>
    </source>
</evidence>
<gene>
    <name evidence="2" type="ORF">SS1G_12612</name>
</gene>
<reference evidence="3" key="1">
    <citation type="journal article" date="2011" name="PLoS Genet.">
        <title>Genomic analysis of the necrotrophic fungal pathogens Sclerotinia sclerotiorum and Botrytis cinerea.</title>
        <authorList>
            <person name="Amselem J."/>
            <person name="Cuomo C.A."/>
            <person name="van Kan J.A."/>
            <person name="Viaud M."/>
            <person name="Benito E.P."/>
            <person name="Couloux A."/>
            <person name="Coutinho P.M."/>
            <person name="de Vries R.P."/>
            <person name="Dyer P.S."/>
            <person name="Fillinger S."/>
            <person name="Fournier E."/>
            <person name="Gout L."/>
            <person name="Hahn M."/>
            <person name="Kohn L."/>
            <person name="Lapalu N."/>
            <person name="Plummer K.M."/>
            <person name="Pradier J.M."/>
            <person name="Quevillon E."/>
            <person name="Sharon A."/>
            <person name="Simon A."/>
            <person name="ten Have A."/>
            <person name="Tudzynski B."/>
            <person name="Tudzynski P."/>
            <person name="Wincker P."/>
            <person name="Andrew M."/>
            <person name="Anthouard V."/>
            <person name="Beever R.E."/>
            <person name="Beffa R."/>
            <person name="Benoit I."/>
            <person name="Bouzid O."/>
            <person name="Brault B."/>
            <person name="Chen Z."/>
            <person name="Choquer M."/>
            <person name="Collemare J."/>
            <person name="Cotton P."/>
            <person name="Danchin E.G."/>
            <person name="Da Silva C."/>
            <person name="Gautier A."/>
            <person name="Giraud C."/>
            <person name="Giraud T."/>
            <person name="Gonzalez C."/>
            <person name="Grossetete S."/>
            <person name="Guldener U."/>
            <person name="Henrissat B."/>
            <person name="Howlett B.J."/>
            <person name="Kodira C."/>
            <person name="Kretschmer M."/>
            <person name="Lappartient A."/>
            <person name="Leroch M."/>
            <person name="Levis C."/>
            <person name="Mauceli E."/>
            <person name="Neuveglise C."/>
            <person name="Oeser B."/>
            <person name="Pearson M."/>
            <person name="Poulain J."/>
            <person name="Poussereau N."/>
            <person name="Quesneville H."/>
            <person name="Rascle C."/>
            <person name="Schumacher J."/>
            <person name="Segurens B."/>
            <person name="Sexton A."/>
            <person name="Silva E."/>
            <person name="Sirven C."/>
            <person name="Soanes D.M."/>
            <person name="Talbot N.J."/>
            <person name="Templeton M."/>
            <person name="Yandava C."/>
            <person name="Yarden O."/>
            <person name="Zeng Q."/>
            <person name="Rollins J.A."/>
            <person name="Lebrun M.H."/>
            <person name="Dickman M."/>
        </authorList>
    </citation>
    <scope>NUCLEOTIDE SEQUENCE [LARGE SCALE GENOMIC DNA]</scope>
    <source>
        <strain evidence="3">ATCC 18683 / 1980 / Ss-1</strain>
    </source>
</reference>
<dbReference type="AlphaFoldDB" id="A7F4T7"/>